<evidence type="ECO:0000313" key="1">
    <source>
        <dbReference type="EMBL" id="KAF2629548.1"/>
    </source>
</evidence>
<accession>A0ACB6S6E1</accession>
<comment type="caution">
    <text evidence="1">The sequence shown here is derived from an EMBL/GenBank/DDBJ whole genome shotgun (WGS) entry which is preliminary data.</text>
</comment>
<evidence type="ECO:0000313" key="2">
    <source>
        <dbReference type="Proteomes" id="UP000799754"/>
    </source>
</evidence>
<gene>
    <name evidence="1" type="ORF">BU25DRAFT_336918</name>
</gene>
<name>A0ACB6S6E1_9PLEO</name>
<protein>
    <submittedName>
        <fullName evidence="1">Uncharacterized protein</fullName>
    </submittedName>
</protein>
<dbReference type="EMBL" id="MU006709">
    <property type="protein sequence ID" value="KAF2629548.1"/>
    <property type="molecule type" value="Genomic_DNA"/>
</dbReference>
<sequence>SISIHWVPGHQDIAGNERADMLAKQAAKKRPSTHTTSLAMTSIRIKSMATL</sequence>
<keyword evidence="2" id="KW-1185">Reference proteome</keyword>
<reference evidence="1" key="1">
    <citation type="journal article" date="2020" name="Stud. Mycol.">
        <title>101 Dothideomycetes genomes: a test case for predicting lifestyles and emergence of pathogens.</title>
        <authorList>
            <person name="Haridas S."/>
            <person name="Albert R."/>
            <person name="Binder M."/>
            <person name="Bloem J."/>
            <person name="Labutti K."/>
            <person name="Salamov A."/>
            <person name="Andreopoulos B."/>
            <person name="Baker S."/>
            <person name="Barry K."/>
            <person name="Bills G."/>
            <person name="Bluhm B."/>
            <person name="Cannon C."/>
            <person name="Castanera R."/>
            <person name="Culley D."/>
            <person name="Daum C."/>
            <person name="Ezra D."/>
            <person name="Gonzalez J."/>
            <person name="Henrissat B."/>
            <person name="Kuo A."/>
            <person name="Liang C."/>
            <person name="Lipzen A."/>
            <person name="Lutzoni F."/>
            <person name="Magnuson J."/>
            <person name="Mondo S."/>
            <person name="Nolan M."/>
            <person name="Ohm R."/>
            <person name="Pangilinan J."/>
            <person name="Park H.-J."/>
            <person name="Ramirez L."/>
            <person name="Alfaro M."/>
            <person name="Sun H."/>
            <person name="Tritt A."/>
            <person name="Yoshinaga Y."/>
            <person name="Zwiers L.-H."/>
            <person name="Turgeon B."/>
            <person name="Goodwin S."/>
            <person name="Spatafora J."/>
            <person name="Crous P."/>
            <person name="Grigoriev I."/>
        </authorList>
    </citation>
    <scope>NUCLEOTIDE SEQUENCE</scope>
    <source>
        <strain evidence="1">CBS 525.71</strain>
    </source>
</reference>
<dbReference type="Proteomes" id="UP000799754">
    <property type="component" value="Unassembled WGS sequence"/>
</dbReference>
<feature type="non-terminal residue" evidence="1">
    <location>
        <position position="1"/>
    </location>
</feature>
<proteinExistence type="predicted"/>
<organism evidence="1 2">
    <name type="scientific">Macroventuria anomochaeta</name>
    <dbReference type="NCBI Taxonomy" id="301207"/>
    <lineage>
        <taxon>Eukaryota</taxon>
        <taxon>Fungi</taxon>
        <taxon>Dikarya</taxon>
        <taxon>Ascomycota</taxon>
        <taxon>Pezizomycotina</taxon>
        <taxon>Dothideomycetes</taxon>
        <taxon>Pleosporomycetidae</taxon>
        <taxon>Pleosporales</taxon>
        <taxon>Pleosporineae</taxon>
        <taxon>Didymellaceae</taxon>
        <taxon>Macroventuria</taxon>
    </lineage>
</organism>